<dbReference type="PANTHER" id="PTHR19446">
    <property type="entry name" value="REVERSE TRANSCRIPTASES"/>
    <property type="match status" value="1"/>
</dbReference>
<dbReference type="EMBL" id="BNCQ01000009">
    <property type="protein sequence ID" value="GIM01460.1"/>
    <property type="molecule type" value="Genomic_DNA"/>
</dbReference>
<sequence>MGQLRGLIRRFKSPHDELLILGDFNARVAQLQDLPDAQADEQLEMLIGVPVGDSYHLRGIPDRRSKDQSTNSFGRAFIDLCRDLELVILNGRVHGDTEGEITFVHKNSVGRSMIDLFAASPAIYWRATNLQVLDIPISSTGLKIGELLSDHCPVHLSLSVMRGPKVRVMTTGGVPQQNRHWRKYSQFFAAESPPNMNHIVDTVDKLGGELNSTQVIDVLGKELFRLMSRAFGRNHVNRHHIREQRDTPWWTAECAAAREAMFNQRDQMRALGTINDPEAKSVFSNLRTRYQRLRREAREAYRMKHVEELLKKCKGNSRSFWQLLDSTLRSECLLSDVNDWQRYFEGLFNEENAYRDSDAEAILSFINGQPRNDGNGWEASMGQRVQRVEAAAQLNEPFSVGEVAFAIRCLSNNKACGPDRIPAECYKGAKKEIEGRSVNLLVPHIHRLLEYIRSTGDYPVQFQTSYFTPLFKKGDPRDKGNYRGLAVGSALAKCYAFILEQRLSRWGEVAKARSPYQGGFRTNIGTIHNLLALRHLTDKCRTGPSSSRPLFVCQVDFEKAFDRVPRHLLWKRLQERGIHGHMLEALQSCYKKVLFRVRVNGESSDPFESKQGVKQGCPLSPTLFGFFIEGFADYLEAKDRYHQSGMCVEEIPVVDGVRVPSMFYADDLNLFAHNHRRLMCVLTTLGEWCTAFGMSVHTHKCEVVYFHPDRNHRLLASQVLKVGLRRIVDNQYLFQEIKWVNRARYLGLYYGPDSPFESCTDELFDAGQRAMYAVISKLRRKGLFIPRIALQCFDSQIRAILSYGVQVWGPHFLLQLLDRPRDIQGRYCYFDRAMEDRMVGIQRTFLRSLASVGRVPDNRLLFREFGQQPLHIHWATLVYRFWNKLVKAKNNIFHNVFREEIRMALLSDCTGSSWGSLVLRGLRCLGHWPDIPVDGELEVRVNVLASKEINIEALMLTLKERFDEDWVNPRLHVQPREFVSDGAKPGVKMCRYTHWMGLPQPTTSYIPMVVYTSLLRFRLGAWALEANRPTGRPREQRWCRVCNHPNSVEDEYHVLMECVGYAEARANFARLGVVQGATMLQIMSIEDQLGLARIIHGIRLTRLSMMGRT</sequence>
<dbReference type="AlphaFoldDB" id="A0A8J4G7B9"/>
<feature type="domain" description="Reverse transcriptase" evidence="1">
    <location>
        <begin position="451"/>
        <end position="750"/>
    </location>
</feature>
<dbReference type="Pfam" id="PF00078">
    <property type="entry name" value="RVT_1"/>
    <property type="match status" value="1"/>
</dbReference>
<dbReference type="Gene3D" id="3.60.10.10">
    <property type="entry name" value="Endonuclease/exonuclease/phosphatase"/>
    <property type="match status" value="1"/>
</dbReference>
<evidence type="ECO:0000313" key="2">
    <source>
        <dbReference type="EMBL" id="GIM01460.1"/>
    </source>
</evidence>
<accession>A0A8J4G7B9</accession>
<comment type="caution">
    <text evidence="2">The sequence shown here is derived from an EMBL/GenBank/DDBJ whole genome shotgun (WGS) entry which is preliminary data.</text>
</comment>
<dbReference type="InterPro" id="IPR036691">
    <property type="entry name" value="Endo/exonu/phosph_ase_sf"/>
</dbReference>
<name>A0A8J4G7B9_9CHLO</name>
<dbReference type="SUPFAM" id="SSF56672">
    <property type="entry name" value="DNA/RNA polymerases"/>
    <property type="match status" value="1"/>
</dbReference>
<gene>
    <name evidence="2" type="ORF">Vretimale_6175</name>
</gene>
<evidence type="ECO:0000313" key="3">
    <source>
        <dbReference type="Proteomes" id="UP000722791"/>
    </source>
</evidence>
<proteinExistence type="predicted"/>
<protein>
    <recommendedName>
        <fullName evidence="1">Reverse transcriptase domain-containing protein</fullName>
    </recommendedName>
</protein>
<dbReference type="PROSITE" id="PS50878">
    <property type="entry name" value="RT_POL"/>
    <property type="match status" value="1"/>
</dbReference>
<dbReference type="CDD" id="cd01650">
    <property type="entry name" value="RT_nLTR_like"/>
    <property type="match status" value="1"/>
</dbReference>
<dbReference type="InterPro" id="IPR000477">
    <property type="entry name" value="RT_dom"/>
</dbReference>
<dbReference type="InterPro" id="IPR043502">
    <property type="entry name" value="DNA/RNA_pol_sf"/>
</dbReference>
<evidence type="ECO:0000259" key="1">
    <source>
        <dbReference type="PROSITE" id="PS50878"/>
    </source>
</evidence>
<dbReference type="Proteomes" id="UP000722791">
    <property type="component" value="Unassembled WGS sequence"/>
</dbReference>
<reference evidence="2" key="1">
    <citation type="journal article" date="2021" name="Proc. Natl. Acad. Sci. U.S.A.">
        <title>Three genomes in the algal genus Volvox reveal the fate of a haploid sex-determining region after a transition to homothallism.</title>
        <authorList>
            <person name="Yamamoto K."/>
            <person name="Hamaji T."/>
            <person name="Kawai-Toyooka H."/>
            <person name="Matsuzaki R."/>
            <person name="Takahashi F."/>
            <person name="Nishimura Y."/>
            <person name="Kawachi M."/>
            <person name="Noguchi H."/>
            <person name="Minakuchi Y."/>
            <person name="Umen J.G."/>
            <person name="Toyoda A."/>
            <person name="Nozaki H."/>
        </authorList>
    </citation>
    <scope>NUCLEOTIDE SEQUENCE</scope>
    <source>
        <strain evidence="2">NIES-3785</strain>
    </source>
</reference>
<organism evidence="2 3">
    <name type="scientific">Volvox reticuliferus</name>
    <dbReference type="NCBI Taxonomy" id="1737510"/>
    <lineage>
        <taxon>Eukaryota</taxon>
        <taxon>Viridiplantae</taxon>
        <taxon>Chlorophyta</taxon>
        <taxon>core chlorophytes</taxon>
        <taxon>Chlorophyceae</taxon>
        <taxon>CS clade</taxon>
        <taxon>Chlamydomonadales</taxon>
        <taxon>Volvocaceae</taxon>
        <taxon>Volvox</taxon>
    </lineage>
</organism>
<dbReference type="SUPFAM" id="SSF56219">
    <property type="entry name" value="DNase I-like"/>
    <property type="match status" value="1"/>
</dbReference>